<dbReference type="SUPFAM" id="SSF51182">
    <property type="entry name" value="RmlC-like cupins"/>
    <property type="match status" value="1"/>
</dbReference>
<feature type="compositionally biased region" description="Polar residues" evidence="1">
    <location>
        <begin position="1"/>
        <end position="14"/>
    </location>
</feature>
<name>A0A3B0MAM2_9RHOB</name>
<dbReference type="InterPro" id="IPR014710">
    <property type="entry name" value="RmlC-like_jellyroll"/>
</dbReference>
<dbReference type="OrthoDB" id="9798709at2"/>
<gene>
    <name evidence="3" type="ORF">ROE7235_02741</name>
</gene>
<dbReference type="Proteomes" id="UP000272908">
    <property type="component" value="Unassembled WGS sequence"/>
</dbReference>
<dbReference type="InterPro" id="IPR011051">
    <property type="entry name" value="RmlC_Cupin_sf"/>
</dbReference>
<organism evidence="3 4">
    <name type="scientific">Roseinatronobacter ekhonensis</name>
    <dbReference type="NCBI Taxonomy" id="254356"/>
    <lineage>
        <taxon>Bacteria</taxon>
        <taxon>Pseudomonadati</taxon>
        <taxon>Pseudomonadota</taxon>
        <taxon>Alphaproteobacteria</taxon>
        <taxon>Rhodobacterales</taxon>
        <taxon>Paracoccaceae</taxon>
        <taxon>Roseinatronobacter</taxon>
    </lineage>
</organism>
<evidence type="ECO:0000256" key="1">
    <source>
        <dbReference type="SAM" id="MobiDB-lite"/>
    </source>
</evidence>
<sequence>MNSTEQSQQSSRTGSPRDAGPRSSEAVRHSLADVAERLSETSLFEVVFETREVSIELYAPVEEDKQMPHDRDELYIVATGSGTFSRGDEVVPFGPGDLLFVPAHVSHRFESFTDDFKVWVIFYGDKRPKG</sequence>
<evidence type="ECO:0000313" key="3">
    <source>
        <dbReference type="EMBL" id="SUZ32975.1"/>
    </source>
</evidence>
<feature type="domain" description="Cupin type-2" evidence="2">
    <location>
        <begin position="57"/>
        <end position="114"/>
    </location>
</feature>
<keyword evidence="4" id="KW-1185">Reference proteome</keyword>
<evidence type="ECO:0000313" key="4">
    <source>
        <dbReference type="Proteomes" id="UP000272908"/>
    </source>
</evidence>
<feature type="region of interest" description="Disordered" evidence="1">
    <location>
        <begin position="1"/>
        <end position="28"/>
    </location>
</feature>
<dbReference type="Gene3D" id="2.60.120.10">
    <property type="entry name" value="Jelly Rolls"/>
    <property type="match status" value="1"/>
</dbReference>
<proteinExistence type="predicted"/>
<dbReference type="EMBL" id="UIHC01000033">
    <property type="protein sequence ID" value="SUZ32975.1"/>
    <property type="molecule type" value="Genomic_DNA"/>
</dbReference>
<dbReference type="AlphaFoldDB" id="A0A3B0MAM2"/>
<accession>A0A3B0MAM2</accession>
<reference evidence="4" key="1">
    <citation type="submission" date="2018-08" db="EMBL/GenBank/DDBJ databases">
        <authorList>
            <person name="Rodrigo-Torres L."/>
            <person name="Arahal R. D."/>
            <person name="Lucena T."/>
        </authorList>
    </citation>
    <scope>NUCLEOTIDE SEQUENCE [LARGE SCALE GENOMIC DNA]</scope>
    <source>
        <strain evidence="4">CECT 7235</strain>
    </source>
</reference>
<dbReference type="Pfam" id="PF07883">
    <property type="entry name" value="Cupin_2"/>
    <property type="match status" value="1"/>
</dbReference>
<dbReference type="InterPro" id="IPR013096">
    <property type="entry name" value="Cupin_2"/>
</dbReference>
<protein>
    <recommendedName>
        <fullName evidence="2">Cupin type-2 domain-containing protein</fullName>
    </recommendedName>
</protein>
<evidence type="ECO:0000259" key="2">
    <source>
        <dbReference type="Pfam" id="PF07883"/>
    </source>
</evidence>
<dbReference type="RefSeq" id="WP_121096072.1">
    <property type="nucleotide sequence ID" value="NZ_UIHC01000033.1"/>
</dbReference>